<dbReference type="SUPFAM" id="SSF52540">
    <property type="entry name" value="P-loop containing nucleoside triphosphate hydrolases"/>
    <property type="match status" value="1"/>
</dbReference>
<dbReference type="Pfam" id="PF02492">
    <property type="entry name" value="cobW"/>
    <property type="match status" value="1"/>
</dbReference>
<dbReference type="EMBL" id="JAESWA010000027">
    <property type="protein sequence ID" value="MBL4933690.1"/>
    <property type="molecule type" value="Genomic_DNA"/>
</dbReference>
<keyword evidence="3" id="KW-1185">Reference proteome</keyword>
<dbReference type="InterPro" id="IPR027417">
    <property type="entry name" value="P-loop_NTPase"/>
</dbReference>
<evidence type="ECO:0000313" key="2">
    <source>
        <dbReference type="EMBL" id="MBL4933690.1"/>
    </source>
</evidence>
<sequence length="206" mass="23667">MKKICSVEIVGGFLSWGKTSFINSYLEVTRSIEEILVIIQCEKGNSKINEEFLSEDKIIIKQFKNNDEITERTLNRIINFNNPNRIIIEANGVQSVDYIIREIHKSRGRLGAVFAILDGKTVDIFIRSMGVIMLPLIHMANMIIINNCEDISYEKNRELKVLLGQLNKEAYIEQSSSSKDFYRIISSSRVINKGLYKKIIDFINRG</sequence>
<dbReference type="AlphaFoldDB" id="A0A937K6G0"/>
<evidence type="ECO:0000313" key="3">
    <source>
        <dbReference type="Proteomes" id="UP000623681"/>
    </source>
</evidence>
<organism evidence="2 3">
    <name type="scientific">Clostridium paridis</name>
    <dbReference type="NCBI Taxonomy" id="2803863"/>
    <lineage>
        <taxon>Bacteria</taxon>
        <taxon>Bacillati</taxon>
        <taxon>Bacillota</taxon>
        <taxon>Clostridia</taxon>
        <taxon>Eubacteriales</taxon>
        <taxon>Clostridiaceae</taxon>
        <taxon>Clostridium</taxon>
    </lineage>
</organism>
<feature type="domain" description="CobW/HypB/UreG nucleotide-binding" evidence="1">
    <location>
        <begin position="7"/>
        <end position="171"/>
    </location>
</feature>
<gene>
    <name evidence="2" type="ORF">JK634_18055</name>
</gene>
<dbReference type="InterPro" id="IPR003495">
    <property type="entry name" value="CobW/HypB/UreG_nucleotide-bd"/>
</dbReference>
<dbReference type="RefSeq" id="WP_202769129.1">
    <property type="nucleotide sequence ID" value="NZ_JAESWA010000027.1"/>
</dbReference>
<name>A0A937K6G0_9CLOT</name>
<evidence type="ECO:0000259" key="1">
    <source>
        <dbReference type="Pfam" id="PF02492"/>
    </source>
</evidence>
<dbReference type="Proteomes" id="UP000623681">
    <property type="component" value="Unassembled WGS sequence"/>
</dbReference>
<protein>
    <recommendedName>
        <fullName evidence="1">CobW/HypB/UreG nucleotide-binding domain-containing protein</fullName>
    </recommendedName>
</protein>
<dbReference type="Gene3D" id="3.40.50.300">
    <property type="entry name" value="P-loop containing nucleotide triphosphate hydrolases"/>
    <property type="match status" value="1"/>
</dbReference>
<reference evidence="2" key="1">
    <citation type="submission" date="2021-01" db="EMBL/GenBank/DDBJ databases">
        <title>Genome public.</title>
        <authorList>
            <person name="Liu C."/>
            <person name="Sun Q."/>
        </authorList>
    </citation>
    <scope>NUCLEOTIDE SEQUENCE</scope>
    <source>
        <strain evidence="2">YIM B02565</strain>
    </source>
</reference>
<comment type="caution">
    <text evidence="2">The sequence shown here is derived from an EMBL/GenBank/DDBJ whole genome shotgun (WGS) entry which is preliminary data.</text>
</comment>
<proteinExistence type="predicted"/>
<accession>A0A937K6G0</accession>